<dbReference type="SUPFAM" id="SSF54862">
    <property type="entry name" value="4Fe-4S ferredoxins"/>
    <property type="match status" value="1"/>
</dbReference>
<dbReference type="PANTHER" id="PTHR42895:SF1">
    <property type="entry name" value="IRON-SULFUR CLUSTER PROTEIN"/>
    <property type="match status" value="1"/>
</dbReference>
<protein>
    <submittedName>
        <fullName evidence="2">4Fe-4S binding protein</fullName>
    </submittedName>
</protein>
<name>A0A419WAM1_9BACT</name>
<dbReference type="EMBL" id="RAPN01000001">
    <property type="protein sequence ID" value="RKD92452.1"/>
    <property type="molecule type" value="Genomic_DNA"/>
</dbReference>
<evidence type="ECO:0000313" key="3">
    <source>
        <dbReference type="Proteomes" id="UP000283387"/>
    </source>
</evidence>
<comment type="caution">
    <text evidence="2">The sequence shown here is derived from an EMBL/GenBank/DDBJ whole genome shotgun (WGS) entry which is preliminary data.</text>
</comment>
<gene>
    <name evidence="2" type="ORF">BC643_2825</name>
</gene>
<reference evidence="2 3" key="1">
    <citation type="submission" date="2018-09" db="EMBL/GenBank/DDBJ databases">
        <title>Genomic Encyclopedia of Archaeal and Bacterial Type Strains, Phase II (KMG-II): from individual species to whole genera.</title>
        <authorList>
            <person name="Goeker M."/>
        </authorList>
    </citation>
    <scope>NUCLEOTIDE SEQUENCE [LARGE SCALE GENOMIC DNA]</scope>
    <source>
        <strain evidence="2 3">DSM 27148</strain>
    </source>
</reference>
<dbReference type="Proteomes" id="UP000283387">
    <property type="component" value="Unassembled WGS sequence"/>
</dbReference>
<evidence type="ECO:0000313" key="2">
    <source>
        <dbReference type="EMBL" id="RKD92452.1"/>
    </source>
</evidence>
<dbReference type="InterPro" id="IPR017896">
    <property type="entry name" value="4Fe4S_Fe-S-bd"/>
</dbReference>
<dbReference type="OrthoDB" id="9795268at2"/>
<dbReference type="RefSeq" id="WP_120274291.1">
    <property type="nucleotide sequence ID" value="NZ_RAPN01000001.1"/>
</dbReference>
<dbReference type="AlphaFoldDB" id="A0A419WAM1"/>
<evidence type="ECO:0000259" key="1">
    <source>
        <dbReference type="PROSITE" id="PS51379"/>
    </source>
</evidence>
<accession>A0A419WAM1</accession>
<dbReference type="PROSITE" id="PS51379">
    <property type="entry name" value="4FE4S_FER_2"/>
    <property type="match status" value="2"/>
</dbReference>
<feature type="domain" description="4Fe-4S ferredoxin-type" evidence="1">
    <location>
        <begin position="34"/>
        <end position="63"/>
    </location>
</feature>
<dbReference type="PANTHER" id="PTHR42895">
    <property type="entry name" value="IRON-SULFUR CLUSTER-BINDING PROTEIN-RELATED"/>
    <property type="match status" value="1"/>
</dbReference>
<sequence>MIREIIKIDEELCNGCGVCVPNCHEGALQIIDGKARLISELMCDGLGACLGHCPQGALEIEKREADEYDETIVIQQMISKGANTVIAHLKHLKDHNEIAFLKEAVGYLKANEDIIELDVPAIISAVHNSKPEAPAASGGCGGGCPGSAPVSFEKPAFMMAPQTTSKSCGQSELQQWPVQMHLINPAASYFQGSDLLIAADCTAFAHGDFHGSFIKGKKLVIACPKLDEGKSIYLEKIIRLIDESRVNTITVAIMEVPCCGGLSHLVQMATERAQRKVPVKEVVIGIRGDIISEEWV</sequence>
<feature type="domain" description="4Fe-4S ferredoxin-type" evidence="1">
    <location>
        <begin position="4"/>
        <end position="33"/>
    </location>
</feature>
<dbReference type="Pfam" id="PF13237">
    <property type="entry name" value="Fer4_10"/>
    <property type="match status" value="1"/>
</dbReference>
<dbReference type="InterPro" id="IPR052911">
    <property type="entry name" value="Corrinoid_activation_enz"/>
</dbReference>
<proteinExistence type="predicted"/>
<organism evidence="2 3">
    <name type="scientific">Mangrovibacterium diazotrophicum</name>
    <dbReference type="NCBI Taxonomy" id="1261403"/>
    <lineage>
        <taxon>Bacteria</taxon>
        <taxon>Pseudomonadati</taxon>
        <taxon>Bacteroidota</taxon>
        <taxon>Bacteroidia</taxon>
        <taxon>Marinilabiliales</taxon>
        <taxon>Prolixibacteraceae</taxon>
        <taxon>Mangrovibacterium</taxon>
    </lineage>
</organism>
<dbReference type="Gene3D" id="3.30.70.20">
    <property type="match status" value="1"/>
</dbReference>
<keyword evidence="3" id="KW-1185">Reference proteome</keyword>